<name>A0A2U2AT77_9GAMM</name>
<reference evidence="2" key="1">
    <citation type="journal article" date="2018" name="Genome Announc.">
        <title>Ignatzschineria cameli sp. nov., isolated from necrotic foot tissue of dromedaries (Camelus dromedarius) and associated maggots (Wohlfahrtia species) in Dubai.</title>
        <authorList>
            <person name="Tsang C.C."/>
            <person name="Tang J.Y."/>
            <person name="Fong J.Y."/>
            <person name="Kinne J."/>
            <person name="Lee H.H."/>
            <person name="Joseph M."/>
            <person name="Jose S."/>
            <person name="Schuster R.K."/>
            <person name="Tang Y."/>
            <person name="Sivakumar S."/>
            <person name="Chen J.H."/>
            <person name="Teng J.L."/>
            <person name="Lau S.K."/>
            <person name="Wernery U."/>
            <person name="Woo P.C."/>
        </authorList>
    </citation>
    <scope>NUCLEOTIDE SEQUENCE</scope>
    <source>
        <strain evidence="2">UAE-HKU57</strain>
        <strain evidence="3">UAE-HKU58</strain>
    </source>
</reference>
<protein>
    <submittedName>
        <fullName evidence="2">Uncharacterized protein</fullName>
    </submittedName>
</protein>
<dbReference type="EMBL" id="QEWV01000003">
    <property type="protein sequence ID" value="PWD93112.1"/>
    <property type="molecule type" value="Genomic_DNA"/>
</dbReference>
<feature type="compositionally biased region" description="Basic and acidic residues" evidence="1">
    <location>
        <begin position="212"/>
        <end position="232"/>
    </location>
</feature>
<dbReference type="OrthoDB" id="7052380at2"/>
<feature type="compositionally biased region" description="Low complexity" evidence="1">
    <location>
        <begin position="511"/>
        <end position="527"/>
    </location>
</feature>
<feature type="compositionally biased region" description="Polar residues" evidence="1">
    <location>
        <begin position="483"/>
        <end position="501"/>
    </location>
</feature>
<feature type="region of interest" description="Disordered" evidence="1">
    <location>
        <begin position="201"/>
        <end position="287"/>
    </location>
</feature>
<reference evidence="4 5" key="2">
    <citation type="submission" date="2018-05" db="EMBL/GenBank/DDBJ databases">
        <title>Ignatzschineria dubaiensis sp. nov., isolated from necrotic foot tissues of dromedaries (Camelus dromedarius) and associated maggots in Dubai, United Arab Emirates.</title>
        <authorList>
            <person name="Tsang C.C."/>
            <person name="Tang J.Y.M."/>
            <person name="Fong J.Y.H."/>
            <person name="Kinne J."/>
            <person name="Lee H.H."/>
            <person name="Joseph M."/>
            <person name="Jose S."/>
            <person name="Schuster R.K."/>
            <person name="Tang Y."/>
            <person name="Sivakumar S."/>
            <person name="Chen J.H.K."/>
            <person name="Teng J.L.L."/>
            <person name="Lau S.K.P."/>
            <person name="Wernery U."/>
            <person name="Woo P.C.Y."/>
        </authorList>
    </citation>
    <scope>NUCLEOTIDE SEQUENCE [LARGE SCALE GENOMIC DNA]</scope>
    <source>
        <strain evidence="4">UAE-HKU57</strain>
        <strain evidence="5">UAE-HKU58</strain>
    </source>
</reference>
<dbReference type="EMBL" id="QEWW01000001">
    <property type="protein sequence ID" value="PWD87867.1"/>
    <property type="molecule type" value="Genomic_DNA"/>
</dbReference>
<feature type="region of interest" description="Disordered" evidence="1">
    <location>
        <begin position="611"/>
        <end position="677"/>
    </location>
</feature>
<evidence type="ECO:0000313" key="4">
    <source>
        <dbReference type="Proteomes" id="UP000245059"/>
    </source>
</evidence>
<dbReference type="RefSeq" id="WP_109201436.1">
    <property type="nucleotide sequence ID" value="NZ_QEWS01000003.1"/>
</dbReference>
<dbReference type="SUPFAM" id="SSF52540">
    <property type="entry name" value="P-loop containing nucleoside triphosphate hydrolases"/>
    <property type="match status" value="1"/>
</dbReference>
<dbReference type="Proteomes" id="UP000245217">
    <property type="component" value="Unassembled WGS sequence"/>
</dbReference>
<accession>A0A2U2AT77</accession>
<dbReference type="Gene3D" id="3.40.50.300">
    <property type="entry name" value="P-loop containing nucleotide triphosphate hydrolases"/>
    <property type="match status" value="1"/>
</dbReference>
<feature type="region of interest" description="Disordered" evidence="1">
    <location>
        <begin position="447"/>
        <end position="588"/>
    </location>
</feature>
<dbReference type="Proteomes" id="UP000245059">
    <property type="component" value="Unassembled WGS sequence"/>
</dbReference>
<feature type="compositionally biased region" description="Basic and acidic residues" evidence="1">
    <location>
        <begin position="447"/>
        <end position="477"/>
    </location>
</feature>
<proteinExistence type="predicted"/>
<feature type="compositionally biased region" description="Basic residues" evidence="1">
    <location>
        <begin position="663"/>
        <end position="677"/>
    </location>
</feature>
<evidence type="ECO:0000313" key="2">
    <source>
        <dbReference type="EMBL" id="PWD87867.1"/>
    </source>
</evidence>
<evidence type="ECO:0000313" key="5">
    <source>
        <dbReference type="Proteomes" id="UP000245217"/>
    </source>
</evidence>
<evidence type="ECO:0000256" key="1">
    <source>
        <dbReference type="SAM" id="MobiDB-lite"/>
    </source>
</evidence>
<evidence type="ECO:0000313" key="3">
    <source>
        <dbReference type="EMBL" id="PWD93112.1"/>
    </source>
</evidence>
<feature type="compositionally biased region" description="Polar residues" evidence="1">
    <location>
        <begin position="631"/>
        <end position="654"/>
    </location>
</feature>
<feature type="compositionally biased region" description="Basic and acidic residues" evidence="1">
    <location>
        <begin position="534"/>
        <end position="556"/>
    </location>
</feature>
<dbReference type="InterPro" id="IPR027417">
    <property type="entry name" value="P-loop_NTPase"/>
</dbReference>
<gene>
    <name evidence="2" type="ORF">DC077_00875</name>
    <name evidence="3" type="ORF">DC078_04665</name>
</gene>
<comment type="caution">
    <text evidence="2">The sequence shown here is derived from an EMBL/GenBank/DDBJ whole genome shotgun (WGS) entry which is preliminary data.</text>
</comment>
<keyword evidence="5" id="KW-1185">Reference proteome</keyword>
<feature type="compositionally biased region" description="Polar residues" evidence="1">
    <location>
        <begin position="201"/>
        <end position="211"/>
    </location>
</feature>
<sequence length="677" mass="77613">MNSTQETILSRWNTFSVRGKALLEQKAPLEVEEILPPSAILVQLSRLFTLKLLTSSLIITRTISDTIFLKLFLEAIDSKLRVNTLFPKDAEKPINILASDVIIAPYSLFSLDAMRRQPFNPANFDCIIVDQAVPIDLIDDLFFLEAENRNYLIESFENHPSYFLATCFSEISDPILSALPKESIADEVKINLINEPRTIRTSNIKATQETPETSKEMPKDLSNDVDEEHLAVAEEQETTETSTDGISEPKRGAKISLKAQKREAETTDEEQVSTQVEQPDAPDAGGTFIAMVPRNLQRQYIRDYIREHNLQDVLVITHNRQSARLLEKYLYRARIRSRIVHEKIDDETAKSLFDRYHEGQFNTLILMHRVVQDFADKITQCDAVFFLDFPTVYAEYEERLQFVQQKFNPQHFISIASENDQVWVDALFEEYPDLNLPIEVIDIKAPKRQTREETGRSHAGHHEREQKNQRNRRDNNRSRTVKGDQSNQASQDIKTPKSVSSKDIVAKEAETQNVQNTQNAQNTQSAQDPQNSTRTERTPRRGRVNRQERLKREIKPRATRRRRDNRENQPAPAPQSAPKGESQSDFFSNNHDEIVNKNRLPFESGSFEANIARENRRRNRDPFGVPGGLGQSSDGNFIQNLTQGLSPNSNQGGHSSNTPTNNRRNRSNRPRTRGRKK</sequence>
<organism evidence="2 4">
    <name type="scientific">Ignatzschineria cameli</name>
    <dbReference type="NCBI Taxonomy" id="2182793"/>
    <lineage>
        <taxon>Bacteria</taxon>
        <taxon>Pseudomonadati</taxon>
        <taxon>Pseudomonadota</taxon>
        <taxon>Gammaproteobacteria</taxon>
        <taxon>Cardiobacteriales</taxon>
        <taxon>Ignatzschineriaceae</taxon>
        <taxon>Ignatzschineria</taxon>
    </lineage>
</organism>
<dbReference type="AlphaFoldDB" id="A0A2U2AT77"/>